<protein>
    <submittedName>
        <fullName evidence="1">Uncharacterized protein</fullName>
    </submittedName>
</protein>
<dbReference type="Proteomes" id="UP000558192">
    <property type="component" value="Unassembled WGS sequence"/>
</dbReference>
<keyword evidence="2" id="KW-1185">Reference proteome</keyword>
<organism evidence="1 2">
    <name type="scientific">Sphingomonas kaistensis</name>
    <dbReference type="NCBI Taxonomy" id="298708"/>
    <lineage>
        <taxon>Bacteria</taxon>
        <taxon>Pseudomonadati</taxon>
        <taxon>Pseudomonadota</taxon>
        <taxon>Alphaproteobacteria</taxon>
        <taxon>Sphingomonadales</taxon>
        <taxon>Sphingomonadaceae</taxon>
        <taxon>Sphingomonas</taxon>
    </lineage>
</organism>
<name>A0A7X6BG08_9SPHN</name>
<dbReference type="RefSeq" id="WP_168068106.1">
    <property type="nucleotide sequence ID" value="NZ_JAATJC010000001.1"/>
</dbReference>
<sequence>MLATLILAAAQAAAPVPPPPPAASPGQQVVIREIVVHRDGDAKAAPPKGKEERREIMIIRSGDRAAAGKDSERREVRILREPGAPGTRIAMLSCDDGAKVDSEATEKDGKKTRVTICAKGSSNVSRTQQLRDAAKRIAADPDLSEETRTRITLAINEAIARLPVNE</sequence>
<reference evidence="1 2" key="1">
    <citation type="submission" date="2020-03" db="EMBL/GenBank/DDBJ databases">
        <title>Genomic Encyclopedia of Type Strains, Phase IV (KMG-IV): sequencing the most valuable type-strain genomes for metagenomic binning, comparative biology and taxonomic classification.</title>
        <authorList>
            <person name="Goeker M."/>
        </authorList>
    </citation>
    <scope>NUCLEOTIDE SEQUENCE [LARGE SCALE GENOMIC DNA]</scope>
    <source>
        <strain evidence="1 2">DSM 16846</strain>
    </source>
</reference>
<dbReference type="EMBL" id="JAATJC010000001">
    <property type="protein sequence ID" value="NJC05408.1"/>
    <property type="molecule type" value="Genomic_DNA"/>
</dbReference>
<gene>
    <name evidence="1" type="ORF">GGQ97_001201</name>
</gene>
<evidence type="ECO:0000313" key="2">
    <source>
        <dbReference type="Proteomes" id="UP000558192"/>
    </source>
</evidence>
<accession>A0A7X6BG08</accession>
<dbReference type="AlphaFoldDB" id="A0A7X6BG08"/>
<proteinExistence type="predicted"/>
<comment type="caution">
    <text evidence="1">The sequence shown here is derived from an EMBL/GenBank/DDBJ whole genome shotgun (WGS) entry which is preliminary data.</text>
</comment>
<evidence type="ECO:0000313" key="1">
    <source>
        <dbReference type="EMBL" id="NJC05408.1"/>
    </source>
</evidence>